<evidence type="ECO:0000313" key="3">
    <source>
        <dbReference type="Proteomes" id="UP000642014"/>
    </source>
</evidence>
<proteinExistence type="predicted"/>
<dbReference type="EMBL" id="BMSJ01000003">
    <property type="protein sequence ID" value="GGR19619.1"/>
    <property type="molecule type" value="Genomic_DNA"/>
</dbReference>
<keyword evidence="1" id="KW-1133">Transmembrane helix</keyword>
<dbReference type="Proteomes" id="UP000642014">
    <property type="component" value="Unassembled WGS sequence"/>
</dbReference>
<protein>
    <recommendedName>
        <fullName evidence="4">PH domain-containing protein</fullName>
    </recommendedName>
</protein>
<feature type="transmembrane region" description="Helical" evidence="1">
    <location>
        <begin position="236"/>
        <end position="264"/>
    </location>
</feature>
<sequence length="273" mass="29879">MILPGRRRGFEARLDQDTLILETPASSRRIPITAIERTEASKSGGRSFVVVLTAPRTARPASWTVHGRSAASVRAFADALQRKLPVRDAAEPRDDGTLLVTETPTAKPPVDRRRVASRIGVSFYLLAAAAMLTAGILGTYEWYSALLCWLFGSLAIPLRHGVYAGWEMTRETWRLRNRGVLVEGRRLYAGAYEFTDLEGRTRKLTGTSTYAERAEILYDPEGRVEAQVGRGTTGTLIFAVLVFFLCLAMTTALVAVALAGPLVASQLASFSLF</sequence>
<keyword evidence="1" id="KW-0812">Transmembrane</keyword>
<evidence type="ECO:0000313" key="2">
    <source>
        <dbReference type="EMBL" id="GGR19619.1"/>
    </source>
</evidence>
<keyword evidence="1" id="KW-0472">Membrane</keyword>
<feature type="transmembrane region" description="Helical" evidence="1">
    <location>
        <begin position="115"/>
        <end position="136"/>
    </location>
</feature>
<comment type="caution">
    <text evidence="2">The sequence shown here is derived from an EMBL/GenBank/DDBJ whole genome shotgun (WGS) entry which is preliminary data.</text>
</comment>
<gene>
    <name evidence="2" type="ORF">GCM10010497_22190</name>
</gene>
<reference evidence="2 3" key="1">
    <citation type="journal article" date="2014" name="Int. J. Syst. Evol. Microbiol.">
        <title>Complete genome sequence of Corynebacterium casei LMG S-19264T (=DSM 44701T), isolated from a smear-ripened cheese.</title>
        <authorList>
            <consortium name="US DOE Joint Genome Institute (JGI-PGF)"/>
            <person name="Walter F."/>
            <person name="Albersmeier A."/>
            <person name="Kalinowski J."/>
            <person name="Ruckert C."/>
        </authorList>
    </citation>
    <scope>NUCLEOTIDE SEQUENCE [LARGE SCALE GENOMIC DNA]</scope>
    <source>
        <strain evidence="2 3">JCM 4205</strain>
    </source>
</reference>
<evidence type="ECO:0000256" key="1">
    <source>
        <dbReference type="SAM" id="Phobius"/>
    </source>
</evidence>
<name>A0AAV4KHR4_9ACTN</name>
<dbReference type="AlphaFoldDB" id="A0AAV4KHR4"/>
<evidence type="ECO:0008006" key="4">
    <source>
        <dbReference type="Google" id="ProtNLM"/>
    </source>
</evidence>
<feature type="transmembrane region" description="Helical" evidence="1">
    <location>
        <begin position="142"/>
        <end position="166"/>
    </location>
</feature>
<accession>A0AAV4KHR4</accession>
<organism evidence="2 3">
    <name type="scientific">Streptomyces cinereoruber</name>
    <dbReference type="NCBI Taxonomy" id="67260"/>
    <lineage>
        <taxon>Bacteria</taxon>
        <taxon>Bacillati</taxon>
        <taxon>Actinomycetota</taxon>
        <taxon>Actinomycetes</taxon>
        <taxon>Kitasatosporales</taxon>
        <taxon>Streptomycetaceae</taxon>
        <taxon>Streptomyces</taxon>
    </lineage>
</organism>